<gene>
    <name evidence="1" type="ORF">Pla133_06210</name>
</gene>
<reference evidence="1 2" key="1">
    <citation type="submission" date="2019-02" db="EMBL/GenBank/DDBJ databases">
        <title>Deep-cultivation of Planctomycetes and their phenomic and genomic characterization uncovers novel biology.</title>
        <authorList>
            <person name="Wiegand S."/>
            <person name="Jogler M."/>
            <person name="Boedeker C."/>
            <person name="Pinto D."/>
            <person name="Vollmers J."/>
            <person name="Rivas-Marin E."/>
            <person name="Kohn T."/>
            <person name="Peeters S.H."/>
            <person name="Heuer A."/>
            <person name="Rast P."/>
            <person name="Oberbeckmann S."/>
            <person name="Bunk B."/>
            <person name="Jeske O."/>
            <person name="Meyerdierks A."/>
            <person name="Storesund J.E."/>
            <person name="Kallscheuer N."/>
            <person name="Luecker S."/>
            <person name="Lage O.M."/>
            <person name="Pohl T."/>
            <person name="Merkel B.J."/>
            <person name="Hornburger P."/>
            <person name="Mueller R.-W."/>
            <person name="Bruemmer F."/>
            <person name="Labrenz M."/>
            <person name="Spormann A.M."/>
            <person name="Op den Camp H."/>
            <person name="Overmann J."/>
            <person name="Amann R."/>
            <person name="Jetten M.S.M."/>
            <person name="Mascher T."/>
            <person name="Medema M.H."/>
            <person name="Devos D.P."/>
            <person name="Kaster A.-K."/>
            <person name="Ovreas L."/>
            <person name="Rohde M."/>
            <person name="Galperin M.Y."/>
            <person name="Jogler C."/>
        </authorList>
    </citation>
    <scope>NUCLEOTIDE SEQUENCE [LARGE SCALE GENOMIC DNA]</scope>
    <source>
        <strain evidence="1 2">Pla133</strain>
    </source>
</reference>
<dbReference type="EMBL" id="CP036287">
    <property type="protein sequence ID" value="QDU65556.1"/>
    <property type="molecule type" value="Genomic_DNA"/>
</dbReference>
<sequence length="282" mass="30280">MVQGYVNGLDGPVPNILVSADQGQRLRADESDEDGFYSISLPFDGLVTIQARGGEDLWPPPKEIEVHGTTPHSIDALRGTRTIRGVVADPEGRPVASAPVEAHYWGTRRDHDGTPYRVIGPSFRQTTSAADGTFVLESLPPMQLGAVAAPNSNRSGVDSLTSAPSHSVEVDLTEGDATGVRLEMTPAETCTVNLTLVGDLDRVGRVEVIFDEIIDRHGPNPFPMQRIEPLEASESDPRTFVWRVGPVVPPSATAVVRVHGAGHVTTPFVPIPNEVLDLTIHL</sequence>
<accession>A0A518BF11</accession>
<evidence type="ECO:0000313" key="2">
    <source>
        <dbReference type="Proteomes" id="UP000316921"/>
    </source>
</evidence>
<proteinExistence type="predicted"/>
<dbReference type="RefSeq" id="WP_145062295.1">
    <property type="nucleotide sequence ID" value="NZ_CP036287.1"/>
</dbReference>
<dbReference type="AlphaFoldDB" id="A0A518BF11"/>
<evidence type="ECO:0008006" key="3">
    <source>
        <dbReference type="Google" id="ProtNLM"/>
    </source>
</evidence>
<keyword evidence="2" id="KW-1185">Reference proteome</keyword>
<dbReference type="KEGG" id="pbap:Pla133_06210"/>
<protein>
    <recommendedName>
        <fullName evidence="3">Carboxypeptidase regulatory-like domain-containing protein</fullName>
    </recommendedName>
</protein>
<evidence type="ECO:0000313" key="1">
    <source>
        <dbReference type="EMBL" id="QDU65556.1"/>
    </source>
</evidence>
<organism evidence="1 2">
    <name type="scientific">Engelhardtia mirabilis</name>
    <dbReference type="NCBI Taxonomy" id="2528011"/>
    <lineage>
        <taxon>Bacteria</taxon>
        <taxon>Pseudomonadati</taxon>
        <taxon>Planctomycetota</taxon>
        <taxon>Planctomycetia</taxon>
        <taxon>Planctomycetia incertae sedis</taxon>
        <taxon>Engelhardtia</taxon>
    </lineage>
</organism>
<dbReference type="Proteomes" id="UP000316921">
    <property type="component" value="Chromosome"/>
</dbReference>
<name>A0A518BF11_9BACT</name>